<dbReference type="InterPro" id="IPR017932">
    <property type="entry name" value="GATase_2_dom"/>
</dbReference>
<evidence type="ECO:0000256" key="3">
    <source>
        <dbReference type="ARBA" id="ARBA00012737"/>
    </source>
</evidence>
<dbReference type="Gene3D" id="3.60.20.10">
    <property type="entry name" value="Glutamine Phosphoribosylpyrophosphate, subunit 1, domain 1"/>
    <property type="match status" value="1"/>
</dbReference>
<dbReference type="PANTHER" id="PTHR43284:SF1">
    <property type="entry name" value="ASPARAGINE SYNTHETASE"/>
    <property type="match status" value="1"/>
</dbReference>
<feature type="domain" description="Glutamine amidotransferase type-2" evidence="5">
    <location>
        <begin position="2"/>
        <end position="194"/>
    </location>
</feature>
<dbReference type="PANTHER" id="PTHR43284">
    <property type="entry name" value="ASPARAGINE SYNTHETASE (GLUTAMINE-HYDROLYZING)"/>
    <property type="match status" value="1"/>
</dbReference>
<evidence type="ECO:0000313" key="6">
    <source>
        <dbReference type="EMBL" id="KKS25482.1"/>
    </source>
</evidence>
<comment type="similarity">
    <text evidence="2">Belongs to the asparagine synthetase family.</text>
</comment>
<dbReference type="InterPro" id="IPR051786">
    <property type="entry name" value="ASN_synthetase/amidase"/>
</dbReference>
<dbReference type="InterPro" id="IPR033738">
    <property type="entry name" value="AsnB_N"/>
</dbReference>
<accession>A0A0G0XLY3</accession>
<comment type="pathway">
    <text evidence="1">Amino-acid biosynthesis; L-asparagine biosynthesis; L-asparagine from L-aspartate (L-Gln route): step 1/1.</text>
</comment>
<organism evidence="6 7">
    <name type="scientific">Candidatus Wolfebacteria bacterium GW2011_GWA2_42_10</name>
    <dbReference type="NCBI Taxonomy" id="1619004"/>
    <lineage>
        <taxon>Bacteria</taxon>
        <taxon>Candidatus Wolfeibacteriota</taxon>
    </lineage>
</organism>
<proteinExistence type="inferred from homology"/>
<comment type="catalytic activity">
    <reaction evidence="4">
        <text>L-aspartate + L-glutamine + ATP + H2O = L-asparagine + L-glutamate + AMP + diphosphate + H(+)</text>
        <dbReference type="Rhea" id="RHEA:12228"/>
        <dbReference type="ChEBI" id="CHEBI:15377"/>
        <dbReference type="ChEBI" id="CHEBI:15378"/>
        <dbReference type="ChEBI" id="CHEBI:29985"/>
        <dbReference type="ChEBI" id="CHEBI:29991"/>
        <dbReference type="ChEBI" id="CHEBI:30616"/>
        <dbReference type="ChEBI" id="CHEBI:33019"/>
        <dbReference type="ChEBI" id="CHEBI:58048"/>
        <dbReference type="ChEBI" id="CHEBI:58359"/>
        <dbReference type="ChEBI" id="CHEBI:456215"/>
        <dbReference type="EC" id="6.3.5.4"/>
    </reaction>
</comment>
<feature type="non-terminal residue" evidence="6">
    <location>
        <position position="194"/>
    </location>
</feature>
<dbReference type="Proteomes" id="UP000034256">
    <property type="component" value="Unassembled WGS sequence"/>
</dbReference>
<dbReference type="GO" id="GO:0004066">
    <property type="term" value="F:asparagine synthase (glutamine-hydrolyzing) activity"/>
    <property type="evidence" value="ECO:0007669"/>
    <property type="project" value="UniProtKB-EC"/>
</dbReference>
<evidence type="ECO:0000313" key="7">
    <source>
        <dbReference type="Proteomes" id="UP000034256"/>
    </source>
</evidence>
<dbReference type="PROSITE" id="PS51278">
    <property type="entry name" value="GATASE_TYPE_2"/>
    <property type="match status" value="1"/>
</dbReference>
<reference evidence="6 7" key="1">
    <citation type="journal article" date="2015" name="Nature">
        <title>rRNA introns, odd ribosomes, and small enigmatic genomes across a large radiation of phyla.</title>
        <authorList>
            <person name="Brown C.T."/>
            <person name="Hug L.A."/>
            <person name="Thomas B.C."/>
            <person name="Sharon I."/>
            <person name="Castelle C.J."/>
            <person name="Singh A."/>
            <person name="Wilkins M.J."/>
            <person name="Williams K.H."/>
            <person name="Banfield J.F."/>
        </authorList>
    </citation>
    <scope>NUCLEOTIDE SEQUENCE [LARGE SCALE GENOMIC DNA]</scope>
</reference>
<sequence>MCGIAGVYKFNNSQVVSENEIKKMSDALVHRGPDGNGAYFSADKKIGLGHRRLAIIDLSPAGAQPMANENKTIWIVFNGEIYNFQELRSKLEKAGHSFRSRSDTEVIIHSYEEYGFDCVKKFNGMFAFAIWDENKQLLFAGRDHLGVKPFYYAIQNGNFYFGSEIKAILVHPDFKKDIEETNISHYLTFSCLPS</sequence>
<dbReference type="Pfam" id="PF13537">
    <property type="entry name" value="GATase_7"/>
    <property type="match status" value="1"/>
</dbReference>
<evidence type="ECO:0000256" key="2">
    <source>
        <dbReference type="ARBA" id="ARBA00005752"/>
    </source>
</evidence>
<dbReference type="EC" id="6.3.5.4" evidence="3"/>
<gene>
    <name evidence="6" type="ORF">UU85_C0003G0055</name>
</gene>
<dbReference type="SUPFAM" id="SSF56235">
    <property type="entry name" value="N-terminal nucleophile aminohydrolases (Ntn hydrolases)"/>
    <property type="match status" value="1"/>
</dbReference>
<dbReference type="InterPro" id="IPR029055">
    <property type="entry name" value="Ntn_hydrolases_N"/>
</dbReference>
<evidence type="ECO:0000256" key="1">
    <source>
        <dbReference type="ARBA" id="ARBA00005187"/>
    </source>
</evidence>
<dbReference type="CDD" id="cd00712">
    <property type="entry name" value="AsnB"/>
    <property type="match status" value="1"/>
</dbReference>
<evidence type="ECO:0000259" key="5">
    <source>
        <dbReference type="PROSITE" id="PS51278"/>
    </source>
</evidence>
<name>A0A0G0XLY3_9BACT</name>
<comment type="caution">
    <text evidence="6">The sequence shown here is derived from an EMBL/GenBank/DDBJ whole genome shotgun (WGS) entry which is preliminary data.</text>
</comment>
<dbReference type="AlphaFoldDB" id="A0A0G0XLY3"/>
<evidence type="ECO:0000256" key="4">
    <source>
        <dbReference type="ARBA" id="ARBA00048741"/>
    </source>
</evidence>
<protein>
    <recommendedName>
        <fullName evidence="3">asparagine synthase (glutamine-hydrolyzing)</fullName>
        <ecNumber evidence="3">6.3.5.4</ecNumber>
    </recommendedName>
</protein>
<dbReference type="EMBL" id="LCCF01000003">
    <property type="protein sequence ID" value="KKS25482.1"/>
    <property type="molecule type" value="Genomic_DNA"/>
</dbReference>